<accession>A0A271KAJ8</accession>
<dbReference type="PRINTS" id="PR00162">
    <property type="entry name" value="RIESKE"/>
</dbReference>
<dbReference type="EMBL" id="NPKH01000033">
    <property type="protein sequence ID" value="PAP92761.1"/>
    <property type="molecule type" value="Genomic_DNA"/>
</dbReference>
<dbReference type="FunFam" id="2.102.10.10:FF:000014">
    <property type="entry name" value="Oxidoreductase, FAD dependent"/>
    <property type="match status" value="1"/>
</dbReference>
<dbReference type="SUPFAM" id="SSF50022">
    <property type="entry name" value="ISP domain"/>
    <property type="match status" value="1"/>
</dbReference>
<keyword evidence="9" id="KW-1185">Reference proteome</keyword>
<reference evidence="8 9" key="1">
    <citation type="submission" date="2017-08" db="EMBL/GenBank/DDBJ databases">
        <title>Mesorhizobium wenxinae sp. nov., a novel rhizobial species isolated from root nodules of chickpea (Cicer arietinum L.).</title>
        <authorList>
            <person name="Zhang J."/>
        </authorList>
    </citation>
    <scope>NUCLEOTIDE SEQUENCE [LARGE SCALE GENOMIC DNA]</scope>
    <source>
        <strain evidence="9">WYCCWR 10019</strain>
    </source>
</reference>
<keyword evidence="3" id="KW-0560">Oxidoreductase</keyword>
<dbReference type="GO" id="GO:0016020">
    <property type="term" value="C:membrane"/>
    <property type="evidence" value="ECO:0007669"/>
    <property type="project" value="InterPro"/>
</dbReference>
<keyword evidence="4" id="KW-0408">Iron</keyword>
<dbReference type="InterPro" id="IPR036922">
    <property type="entry name" value="Rieske_2Fe-2S_sf"/>
</dbReference>
<evidence type="ECO:0000256" key="3">
    <source>
        <dbReference type="ARBA" id="ARBA00023002"/>
    </source>
</evidence>
<evidence type="ECO:0000256" key="4">
    <source>
        <dbReference type="ARBA" id="ARBA00023004"/>
    </source>
</evidence>
<dbReference type="InterPro" id="IPR017941">
    <property type="entry name" value="Rieske_2Fe-2S"/>
</dbReference>
<evidence type="ECO:0000256" key="5">
    <source>
        <dbReference type="ARBA" id="ARBA00023014"/>
    </source>
</evidence>
<dbReference type="InterPro" id="IPR005805">
    <property type="entry name" value="Rieske_Fe-S_prot_C"/>
</dbReference>
<dbReference type="Gene3D" id="3.50.50.60">
    <property type="entry name" value="FAD/NAD(P)-binding domain"/>
    <property type="match status" value="1"/>
</dbReference>
<keyword evidence="1" id="KW-0001">2Fe-2S</keyword>
<evidence type="ECO:0000313" key="9">
    <source>
        <dbReference type="Proteomes" id="UP000215931"/>
    </source>
</evidence>
<dbReference type="Proteomes" id="UP000215931">
    <property type="component" value="Unassembled WGS sequence"/>
</dbReference>
<dbReference type="Gene3D" id="3.30.9.10">
    <property type="entry name" value="D-Amino Acid Oxidase, subunit A, domain 2"/>
    <property type="match status" value="1"/>
</dbReference>
<organism evidence="8 9">
    <name type="scientific">Mesorhizobium wenxiniae</name>
    <dbReference type="NCBI Taxonomy" id="2014805"/>
    <lineage>
        <taxon>Bacteria</taxon>
        <taxon>Pseudomonadati</taxon>
        <taxon>Pseudomonadota</taxon>
        <taxon>Alphaproteobacteria</taxon>
        <taxon>Hyphomicrobiales</taxon>
        <taxon>Phyllobacteriaceae</taxon>
        <taxon>Mesorhizobium</taxon>
    </lineage>
</organism>
<dbReference type="Gene3D" id="2.102.10.10">
    <property type="entry name" value="Rieske [2Fe-2S] iron-sulphur domain"/>
    <property type="match status" value="1"/>
</dbReference>
<dbReference type="GO" id="GO:0016491">
    <property type="term" value="F:oxidoreductase activity"/>
    <property type="evidence" value="ECO:0007669"/>
    <property type="project" value="UniProtKB-KW"/>
</dbReference>
<evidence type="ECO:0000313" key="8">
    <source>
        <dbReference type="EMBL" id="PAP92761.1"/>
    </source>
</evidence>
<dbReference type="PANTHER" id="PTHR13847:SF281">
    <property type="entry name" value="FAD DEPENDENT OXIDOREDUCTASE DOMAIN-CONTAINING PROTEIN"/>
    <property type="match status" value="1"/>
</dbReference>
<name>A0A271KAJ8_9HYPH</name>
<dbReference type="GO" id="GO:0046872">
    <property type="term" value="F:metal ion binding"/>
    <property type="evidence" value="ECO:0007669"/>
    <property type="project" value="UniProtKB-KW"/>
</dbReference>
<dbReference type="Pfam" id="PF00355">
    <property type="entry name" value="Rieske"/>
    <property type="match status" value="1"/>
</dbReference>
<dbReference type="InterPro" id="IPR036188">
    <property type="entry name" value="FAD/NAD-bd_sf"/>
</dbReference>
<dbReference type="OrthoDB" id="311718at2"/>
<evidence type="ECO:0000256" key="1">
    <source>
        <dbReference type="ARBA" id="ARBA00022714"/>
    </source>
</evidence>
<dbReference type="GO" id="GO:0005737">
    <property type="term" value="C:cytoplasm"/>
    <property type="evidence" value="ECO:0007669"/>
    <property type="project" value="TreeGrafter"/>
</dbReference>
<dbReference type="Pfam" id="PF01266">
    <property type="entry name" value="DAO"/>
    <property type="match status" value="1"/>
</dbReference>
<keyword evidence="2" id="KW-0479">Metal-binding</keyword>
<dbReference type="PROSITE" id="PS51296">
    <property type="entry name" value="RIESKE"/>
    <property type="match status" value="1"/>
</dbReference>
<evidence type="ECO:0000256" key="2">
    <source>
        <dbReference type="ARBA" id="ARBA00022723"/>
    </source>
</evidence>
<dbReference type="RefSeq" id="WP_095520957.1">
    <property type="nucleotide sequence ID" value="NZ_NPKH01000033.1"/>
</dbReference>
<keyword evidence="5" id="KW-0411">Iron-sulfur</keyword>
<dbReference type="PANTHER" id="PTHR13847">
    <property type="entry name" value="SARCOSINE DEHYDROGENASE-RELATED"/>
    <property type="match status" value="1"/>
</dbReference>
<feature type="domain" description="Rieske" evidence="7">
    <location>
        <begin position="422"/>
        <end position="506"/>
    </location>
</feature>
<sequence>MNVSDERTVSLWAATEVAPDAVALGQSEQVDVVIVGSGIAGLSVAYELAVAGQKVGVLDRGRIGSGMTARTTAHLSSICDDYFSELTKLRGEDLARMYYQSQSAAIDRIQSIQESESIACDFRRLDGFLFPASGRQQSDIKRQLDAGLKIGVDVEKIRGVPFAGFSDAQALRYANQATFHPLKYLRGLAAGIRSRGGALYADTVVEKVEETDRGVRATTVSGFTVSAKSAVVATNSPINDRVALHTKQAPYRTYAMSFEIARDTIPDALYWDTEDPYHYVRLQPGEDRTDFLIVGGEDHKTGQADDAGGRFAALAAWTKRLVPDVGVETNRWSGQVMETVDYAGFIGRNPGNRRVFVATGDSGQGITHGVVAGLLISDLILKGESRWRELYEPSRKTAGAIGDYLSENATALKSFAEYIAPGEIDSVDKLRPGEGAIVREGLTKIAAFRDDDGTLYKRSAACTHIGCHVHWNSLERCWDCPCHGSHFAIDGTALNGPAVSPLASLD</sequence>
<dbReference type="AlphaFoldDB" id="A0A271KAJ8"/>
<dbReference type="InterPro" id="IPR006076">
    <property type="entry name" value="FAD-dep_OxRdtase"/>
</dbReference>
<dbReference type="SUPFAM" id="SSF51905">
    <property type="entry name" value="FAD/NAD(P)-binding domain"/>
    <property type="match status" value="1"/>
</dbReference>
<evidence type="ECO:0000256" key="6">
    <source>
        <dbReference type="ARBA" id="ARBA00023157"/>
    </source>
</evidence>
<evidence type="ECO:0000259" key="7">
    <source>
        <dbReference type="PROSITE" id="PS51296"/>
    </source>
</evidence>
<keyword evidence="6" id="KW-1015">Disulfide bond</keyword>
<gene>
    <name evidence="8" type="ORF">CIT31_26065</name>
</gene>
<protein>
    <submittedName>
        <fullName evidence="8">FAD-dependent oxidoreductase</fullName>
    </submittedName>
</protein>
<comment type="caution">
    <text evidence="8">The sequence shown here is derived from an EMBL/GenBank/DDBJ whole genome shotgun (WGS) entry which is preliminary data.</text>
</comment>
<dbReference type="GO" id="GO:0051537">
    <property type="term" value="F:2 iron, 2 sulfur cluster binding"/>
    <property type="evidence" value="ECO:0007669"/>
    <property type="project" value="UniProtKB-KW"/>
</dbReference>
<proteinExistence type="predicted"/>